<evidence type="ECO:0000256" key="6">
    <source>
        <dbReference type="SAM" id="MobiDB-lite"/>
    </source>
</evidence>
<evidence type="ECO:0000313" key="9">
    <source>
        <dbReference type="EMBL" id="GIE02141.1"/>
    </source>
</evidence>
<evidence type="ECO:0000256" key="5">
    <source>
        <dbReference type="PROSITE-ProRule" id="PRU00169"/>
    </source>
</evidence>
<keyword evidence="4" id="KW-0804">Transcription</keyword>
<dbReference type="InterPro" id="IPR039420">
    <property type="entry name" value="WalR-like"/>
</dbReference>
<dbReference type="Proteomes" id="UP000637628">
    <property type="component" value="Unassembled WGS sequence"/>
</dbReference>
<dbReference type="Pfam" id="PF00196">
    <property type="entry name" value="GerE"/>
    <property type="match status" value="1"/>
</dbReference>
<feature type="modified residue" description="4-aspartylphosphate" evidence="5">
    <location>
        <position position="148"/>
    </location>
</feature>
<keyword evidence="3" id="KW-0238">DNA-binding</keyword>
<dbReference type="CDD" id="cd06170">
    <property type="entry name" value="LuxR_C_like"/>
    <property type="match status" value="1"/>
</dbReference>
<keyword evidence="10" id="KW-1185">Reference proteome</keyword>
<evidence type="ECO:0000313" key="10">
    <source>
        <dbReference type="Proteomes" id="UP000637628"/>
    </source>
</evidence>
<feature type="domain" description="Response regulatory" evidence="8">
    <location>
        <begin position="97"/>
        <end position="213"/>
    </location>
</feature>
<evidence type="ECO:0008006" key="11">
    <source>
        <dbReference type="Google" id="ProtNLM"/>
    </source>
</evidence>
<dbReference type="PROSITE" id="PS00622">
    <property type="entry name" value="HTH_LUXR_1"/>
    <property type="match status" value="1"/>
</dbReference>
<keyword evidence="2" id="KW-0805">Transcription regulation</keyword>
<sequence length="308" mass="32403">MAQDPAATDRPPGGGAARGRSAGSGDVRDRPGGDVRDRPGGGEVRDRPGGGDVRDRPGGDDVRDRLGGGDVRDRSAGGDVRDRSAGEVVGVAARPVRVLIVDDDAMVRQGLAMMLGSFDEIEVVGAICDGTEVAAAVNTFRPEVVLMDIRMPGMDGLTATADLRRRRNPPEVLVLTTFDTEEHVRRAMQVGASGFLLKHEPPADIARAICRAAAGEPMFTSSVLRQLMGLAAAGVQDPGRDRALAALAQLTPGERGVALLIADGKTNQEIAAKLLMSTPTVKAYVTRIFTKLDLSNRVQVAALVLESR</sequence>
<name>A0ABQ3YX21_9ACTN</name>
<dbReference type="SUPFAM" id="SSF52172">
    <property type="entry name" value="CheY-like"/>
    <property type="match status" value="1"/>
</dbReference>
<dbReference type="SUPFAM" id="SSF46894">
    <property type="entry name" value="C-terminal effector domain of the bipartite response regulators"/>
    <property type="match status" value="1"/>
</dbReference>
<evidence type="ECO:0000256" key="3">
    <source>
        <dbReference type="ARBA" id="ARBA00023125"/>
    </source>
</evidence>
<feature type="domain" description="HTH luxR-type" evidence="7">
    <location>
        <begin position="243"/>
        <end position="308"/>
    </location>
</feature>
<evidence type="ECO:0000256" key="4">
    <source>
        <dbReference type="ARBA" id="ARBA00023163"/>
    </source>
</evidence>
<dbReference type="SMART" id="SM00421">
    <property type="entry name" value="HTH_LUXR"/>
    <property type="match status" value="1"/>
</dbReference>
<dbReference type="PROSITE" id="PS50043">
    <property type="entry name" value="HTH_LUXR_2"/>
    <property type="match status" value="1"/>
</dbReference>
<keyword evidence="1 5" id="KW-0597">Phosphoprotein</keyword>
<accession>A0ABQ3YX21</accession>
<dbReference type="EMBL" id="BOML01000029">
    <property type="protein sequence ID" value="GIE02141.1"/>
    <property type="molecule type" value="Genomic_DNA"/>
</dbReference>
<feature type="compositionally biased region" description="Basic and acidic residues" evidence="6">
    <location>
        <begin position="26"/>
        <end position="85"/>
    </location>
</feature>
<dbReference type="InterPro" id="IPR016032">
    <property type="entry name" value="Sig_transdc_resp-reg_C-effctor"/>
</dbReference>
<dbReference type="Gene3D" id="3.40.50.2300">
    <property type="match status" value="1"/>
</dbReference>
<dbReference type="Pfam" id="PF00072">
    <property type="entry name" value="Response_reg"/>
    <property type="match status" value="1"/>
</dbReference>
<feature type="region of interest" description="Disordered" evidence="6">
    <location>
        <begin position="1"/>
        <end position="85"/>
    </location>
</feature>
<feature type="compositionally biased region" description="Low complexity" evidence="6">
    <location>
        <begin position="1"/>
        <end position="11"/>
    </location>
</feature>
<reference evidence="9 10" key="1">
    <citation type="submission" date="2021-01" db="EMBL/GenBank/DDBJ databases">
        <title>Whole genome shotgun sequence of Actinoplanes durhamensis NBRC 14914.</title>
        <authorList>
            <person name="Komaki H."/>
            <person name="Tamura T."/>
        </authorList>
    </citation>
    <scope>NUCLEOTIDE SEQUENCE [LARGE SCALE GENOMIC DNA]</scope>
    <source>
        <strain evidence="9 10">NBRC 14914</strain>
    </source>
</reference>
<dbReference type="InterPro" id="IPR001789">
    <property type="entry name" value="Sig_transdc_resp-reg_receiver"/>
</dbReference>
<proteinExistence type="predicted"/>
<organism evidence="9 10">
    <name type="scientific">Paractinoplanes durhamensis</name>
    <dbReference type="NCBI Taxonomy" id="113563"/>
    <lineage>
        <taxon>Bacteria</taxon>
        <taxon>Bacillati</taxon>
        <taxon>Actinomycetota</taxon>
        <taxon>Actinomycetes</taxon>
        <taxon>Micromonosporales</taxon>
        <taxon>Micromonosporaceae</taxon>
        <taxon>Paractinoplanes</taxon>
    </lineage>
</organism>
<gene>
    <name evidence="9" type="ORF">Adu01nite_34910</name>
</gene>
<dbReference type="PANTHER" id="PTHR43214">
    <property type="entry name" value="TWO-COMPONENT RESPONSE REGULATOR"/>
    <property type="match status" value="1"/>
</dbReference>
<dbReference type="PROSITE" id="PS50110">
    <property type="entry name" value="RESPONSE_REGULATORY"/>
    <property type="match status" value="1"/>
</dbReference>
<dbReference type="CDD" id="cd17535">
    <property type="entry name" value="REC_NarL-like"/>
    <property type="match status" value="1"/>
</dbReference>
<evidence type="ECO:0000256" key="1">
    <source>
        <dbReference type="ARBA" id="ARBA00022553"/>
    </source>
</evidence>
<dbReference type="PANTHER" id="PTHR43214:SF24">
    <property type="entry name" value="TRANSCRIPTIONAL REGULATORY PROTEIN NARL-RELATED"/>
    <property type="match status" value="1"/>
</dbReference>
<dbReference type="PRINTS" id="PR00038">
    <property type="entry name" value="HTHLUXR"/>
</dbReference>
<protein>
    <recommendedName>
        <fullName evidence="11">Response regulator transcription factor</fullName>
    </recommendedName>
</protein>
<evidence type="ECO:0000259" key="8">
    <source>
        <dbReference type="PROSITE" id="PS50110"/>
    </source>
</evidence>
<dbReference type="InterPro" id="IPR011006">
    <property type="entry name" value="CheY-like_superfamily"/>
</dbReference>
<evidence type="ECO:0000256" key="2">
    <source>
        <dbReference type="ARBA" id="ARBA00023015"/>
    </source>
</evidence>
<dbReference type="InterPro" id="IPR000792">
    <property type="entry name" value="Tscrpt_reg_LuxR_C"/>
</dbReference>
<dbReference type="InterPro" id="IPR058245">
    <property type="entry name" value="NreC/VraR/RcsB-like_REC"/>
</dbReference>
<comment type="caution">
    <text evidence="9">The sequence shown here is derived from an EMBL/GenBank/DDBJ whole genome shotgun (WGS) entry which is preliminary data.</text>
</comment>
<evidence type="ECO:0000259" key="7">
    <source>
        <dbReference type="PROSITE" id="PS50043"/>
    </source>
</evidence>
<dbReference type="SMART" id="SM00448">
    <property type="entry name" value="REC"/>
    <property type="match status" value="1"/>
</dbReference>